<proteinExistence type="predicted"/>
<evidence type="ECO:0000256" key="1">
    <source>
        <dbReference type="SAM" id="MobiDB-lite"/>
    </source>
</evidence>
<dbReference type="Proteomes" id="UP001499947">
    <property type="component" value="Unassembled WGS sequence"/>
</dbReference>
<name>A0ABP4SWQ9_9ACTN</name>
<dbReference type="Pfam" id="PF03007">
    <property type="entry name" value="WS_DGAT_cat"/>
    <property type="match status" value="1"/>
</dbReference>
<reference evidence="5" key="1">
    <citation type="journal article" date="2019" name="Int. J. Syst. Evol. Microbiol.">
        <title>The Global Catalogue of Microorganisms (GCM) 10K type strain sequencing project: providing services to taxonomists for standard genome sequencing and annotation.</title>
        <authorList>
            <consortium name="The Broad Institute Genomics Platform"/>
            <consortium name="The Broad Institute Genome Sequencing Center for Infectious Disease"/>
            <person name="Wu L."/>
            <person name="Ma J."/>
        </authorList>
    </citation>
    <scope>NUCLEOTIDE SEQUENCE [LARGE SCALE GENOMIC DNA]</scope>
    <source>
        <strain evidence="5">JCM 13244</strain>
    </source>
</reference>
<dbReference type="InterPro" id="IPR004255">
    <property type="entry name" value="O-acyltransferase_WSD1_N"/>
</dbReference>
<dbReference type="InterPro" id="IPR009721">
    <property type="entry name" value="O-acyltransferase_WSD1_C"/>
</dbReference>
<accession>A0ABP4SWQ9</accession>
<feature type="compositionally biased region" description="Gly residues" evidence="1">
    <location>
        <begin position="173"/>
        <end position="187"/>
    </location>
</feature>
<evidence type="ECO:0000313" key="5">
    <source>
        <dbReference type="Proteomes" id="UP001499947"/>
    </source>
</evidence>
<dbReference type="EMBL" id="BAAALR010000024">
    <property type="protein sequence ID" value="GAA1678489.1"/>
    <property type="molecule type" value="Genomic_DNA"/>
</dbReference>
<evidence type="ECO:0008006" key="6">
    <source>
        <dbReference type="Google" id="ProtNLM"/>
    </source>
</evidence>
<gene>
    <name evidence="4" type="ORF">GCM10009680_17340</name>
</gene>
<comment type="caution">
    <text evidence="4">The sequence shown here is derived from an EMBL/GenBank/DDBJ whole genome shotgun (WGS) entry which is preliminary data.</text>
</comment>
<dbReference type="RefSeq" id="WP_211122543.1">
    <property type="nucleotide sequence ID" value="NZ_BAAALR010000024.1"/>
</dbReference>
<feature type="region of interest" description="Disordered" evidence="1">
    <location>
        <begin position="1"/>
        <end position="28"/>
    </location>
</feature>
<sequence length="491" mass="49848">MTGKRGKPTGGLVGKSTGTAAGKPTGKLPFPDAALVAYGKAHPGTGLTIGVVLELEGPPPDRRQLAASLRPVTELLGTGPSDGDPWSGADGNAEAGPERGLSDVAHEALARPLEPHRWSCSTVAGLQGDTSALVWRADHRLLDGAGVVGLLAAWTGAHGSGAHGSAALGPGAHGPGALGTGAHGSGAHGSAALGSGAHGPEAHGPDTATASPARAEPWRARGAPHRAVTDPLRAAWLCGTPLLARRRGNVAEAAGGPPATLSYACVETDLGLLRGIARRHGTTVNDVYLAALSGALRTRPELHGPHGQSRALVPVNVRGPGDAAVLRNRHIPLRIPLPVAEPDAGRRLALVAARTAGRARALRHPLVRAVFRSVPAAAGGWCFERYFDPARATLLASNVRGPSSPLVVAGRRVLRVLPLNFLPAGHRMSAVLATAQGRAVAGFTTSEPRRVAESFADAWLGELRVLATAGPWGRGQAAGADATASPAASAR</sequence>
<evidence type="ECO:0000313" key="4">
    <source>
        <dbReference type="EMBL" id="GAA1678489.1"/>
    </source>
</evidence>
<evidence type="ECO:0000259" key="3">
    <source>
        <dbReference type="Pfam" id="PF06974"/>
    </source>
</evidence>
<feature type="domain" description="O-acyltransferase WSD1 C-terminal" evidence="3">
    <location>
        <begin position="334"/>
        <end position="443"/>
    </location>
</feature>
<feature type="region of interest" description="Disordered" evidence="1">
    <location>
        <begin position="173"/>
        <end position="226"/>
    </location>
</feature>
<dbReference type="Pfam" id="PF06974">
    <property type="entry name" value="WS_DGAT_C"/>
    <property type="match status" value="1"/>
</dbReference>
<feature type="region of interest" description="Disordered" evidence="1">
    <location>
        <begin position="75"/>
        <end position="98"/>
    </location>
</feature>
<protein>
    <recommendedName>
        <fullName evidence="6">Diacylglycerol O-acyltransferase</fullName>
    </recommendedName>
</protein>
<keyword evidence="5" id="KW-1185">Reference proteome</keyword>
<feature type="domain" description="O-acyltransferase WSD1-like N-terminal" evidence="2">
    <location>
        <begin position="96"/>
        <end position="288"/>
    </location>
</feature>
<organism evidence="4 5">
    <name type="scientific">Streptomyces yatensis</name>
    <dbReference type="NCBI Taxonomy" id="155177"/>
    <lineage>
        <taxon>Bacteria</taxon>
        <taxon>Bacillati</taxon>
        <taxon>Actinomycetota</taxon>
        <taxon>Actinomycetes</taxon>
        <taxon>Kitasatosporales</taxon>
        <taxon>Streptomycetaceae</taxon>
        <taxon>Streptomyces</taxon>
        <taxon>Streptomyces violaceusniger group</taxon>
    </lineage>
</organism>
<evidence type="ECO:0000259" key="2">
    <source>
        <dbReference type="Pfam" id="PF03007"/>
    </source>
</evidence>
<feature type="compositionally biased region" description="Low complexity" evidence="1">
    <location>
        <begin position="188"/>
        <end position="199"/>
    </location>
</feature>